<evidence type="ECO:0000313" key="1">
    <source>
        <dbReference type="EMBL" id="QWU15675.1"/>
    </source>
</evidence>
<gene>
    <name evidence="1" type="ORF">KP014_28315</name>
</gene>
<keyword evidence="2" id="KW-1185">Reference proteome</keyword>
<evidence type="ECO:0000313" key="2">
    <source>
        <dbReference type="Proteomes" id="UP000683429"/>
    </source>
</evidence>
<protein>
    <submittedName>
        <fullName evidence="1">Uncharacterized protein</fullName>
    </submittedName>
</protein>
<dbReference type="RefSeq" id="WP_216700437.1">
    <property type="nucleotide sequence ID" value="NZ_CP076607.1"/>
</dbReference>
<name>A0ABX8HBQ5_9BACL</name>
<proteinExistence type="predicted"/>
<dbReference type="EMBL" id="CP076607">
    <property type="protein sequence ID" value="QWU15675.1"/>
    <property type="molecule type" value="Genomic_DNA"/>
</dbReference>
<reference evidence="1 2" key="1">
    <citation type="submission" date="2021-06" db="EMBL/GenBank/DDBJ databases">
        <title>Whole genome sequence of Paenibacillus sophorae DSM23020 for comparative genomics.</title>
        <authorList>
            <person name="Kim M.-J."/>
            <person name="Lee G."/>
            <person name="Shin J.-H."/>
        </authorList>
    </citation>
    <scope>NUCLEOTIDE SEQUENCE [LARGE SCALE GENOMIC DNA]</scope>
    <source>
        <strain evidence="1 2">DSM 23020</strain>
    </source>
</reference>
<organism evidence="1 2">
    <name type="scientific">Paenibacillus sophorae</name>
    <dbReference type="NCBI Taxonomy" id="1333845"/>
    <lineage>
        <taxon>Bacteria</taxon>
        <taxon>Bacillati</taxon>
        <taxon>Bacillota</taxon>
        <taxon>Bacilli</taxon>
        <taxon>Bacillales</taxon>
        <taxon>Paenibacillaceae</taxon>
        <taxon>Paenibacillus</taxon>
    </lineage>
</organism>
<accession>A0ABX8HBQ5</accession>
<sequence length="48" mass="5353">MSGADDIKDVAATLSMMTNTPIPYYLGLPLAEMVDWAERVAKLRKRRG</sequence>
<dbReference type="Proteomes" id="UP000683429">
    <property type="component" value="Chromosome"/>
</dbReference>